<dbReference type="InterPro" id="IPR013099">
    <property type="entry name" value="K_chnl_dom"/>
</dbReference>
<name>A0A5C4JE33_9ACTN</name>
<dbReference type="Proteomes" id="UP000309174">
    <property type="component" value="Unassembled WGS sequence"/>
</dbReference>
<dbReference type="EMBL" id="VCKW01000047">
    <property type="protein sequence ID" value="TMR02675.1"/>
    <property type="molecule type" value="Genomic_DNA"/>
</dbReference>
<keyword evidence="3" id="KW-0407">Ion channel</keyword>
<keyword evidence="1" id="KW-0472">Membrane</keyword>
<organism evidence="3 4">
    <name type="scientific">Actinomadura soli</name>
    <dbReference type="NCBI Taxonomy" id="2508997"/>
    <lineage>
        <taxon>Bacteria</taxon>
        <taxon>Bacillati</taxon>
        <taxon>Actinomycetota</taxon>
        <taxon>Actinomycetes</taxon>
        <taxon>Streptosporangiales</taxon>
        <taxon>Thermomonosporaceae</taxon>
        <taxon>Actinomadura</taxon>
    </lineage>
</organism>
<evidence type="ECO:0000259" key="2">
    <source>
        <dbReference type="Pfam" id="PF07885"/>
    </source>
</evidence>
<reference evidence="3 4" key="1">
    <citation type="submission" date="2019-05" db="EMBL/GenBank/DDBJ databases">
        <title>Draft genome sequence of Actinomadura sp. 14C53.</title>
        <authorList>
            <person name="Saricaoglu S."/>
            <person name="Isik K."/>
        </authorList>
    </citation>
    <scope>NUCLEOTIDE SEQUENCE [LARGE SCALE GENOMIC DNA]</scope>
    <source>
        <strain evidence="3 4">14C53</strain>
    </source>
</reference>
<comment type="caution">
    <text evidence="3">The sequence shown here is derived from an EMBL/GenBank/DDBJ whole genome shotgun (WGS) entry which is preliminary data.</text>
</comment>
<keyword evidence="1" id="KW-1133">Transmembrane helix</keyword>
<evidence type="ECO:0000313" key="4">
    <source>
        <dbReference type="Proteomes" id="UP000309174"/>
    </source>
</evidence>
<dbReference type="AlphaFoldDB" id="A0A5C4JE33"/>
<dbReference type="SUPFAM" id="SSF81324">
    <property type="entry name" value="Voltage-gated potassium channels"/>
    <property type="match status" value="1"/>
</dbReference>
<keyword evidence="3" id="KW-0406">Ion transport</keyword>
<proteinExistence type="predicted"/>
<sequence length="163" mass="17465">MRTALTTACLLAVYFAAPLNRSFTPVTAVALVGALAALSLFVVWQVRAIVRSSSPRLRAVEALATLVPLFLLVFAACYCLMANGAGRAFSEPLTHVDALYFTMTVFSSVGFGDIVPRSQAARALTMVQMVGDLVILGFVAKVLVEAMRRGVERRARGTDGNPR</sequence>
<feature type="transmembrane region" description="Helical" evidence="1">
    <location>
        <begin position="98"/>
        <end position="116"/>
    </location>
</feature>
<feature type="transmembrane region" description="Helical" evidence="1">
    <location>
        <begin position="123"/>
        <end position="144"/>
    </location>
</feature>
<keyword evidence="4" id="KW-1185">Reference proteome</keyword>
<accession>A0A5C4JE33</accession>
<feature type="transmembrane region" description="Helical" evidence="1">
    <location>
        <begin position="62"/>
        <end position="86"/>
    </location>
</feature>
<feature type="transmembrane region" description="Helical" evidence="1">
    <location>
        <begin position="28"/>
        <end position="50"/>
    </location>
</feature>
<gene>
    <name evidence="3" type="ORF">ETD83_12060</name>
</gene>
<evidence type="ECO:0000256" key="1">
    <source>
        <dbReference type="SAM" id="Phobius"/>
    </source>
</evidence>
<dbReference type="GO" id="GO:0034220">
    <property type="term" value="P:monoatomic ion transmembrane transport"/>
    <property type="evidence" value="ECO:0007669"/>
    <property type="project" value="UniProtKB-KW"/>
</dbReference>
<keyword evidence="1" id="KW-0812">Transmembrane</keyword>
<protein>
    <submittedName>
        <fullName evidence="3">Two pore domain potassium channel family protein</fullName>
    </submittedName>
</protein>
<dbReference type="Pfam" id="PF07885">
    <property type="entry name" value="Ion_trans_2"/>
    <property type="match status" value="1"/>
</dbReference>
<evidence type="ECO:0000313" key="3">
    <source>
        <dbReference type="EMBL" id="TMR02675.1"/>
    </source>
</evidence>
<keyword evidence="3" id="KW-0813">Transport</keyword>
<dbReference type="Gene3D" id="1.10.287.70">
    <property type="match status" value="1"/>
</dbReference>
<dbReference type="OrthoDB" id="9799090at2"/>
<feature type="domain" description="Potassium channel" evidence="2">
    <location>
        <begin position="69"/>
        <end position="148"/>
    </location>
</feature>